<dbReference type="SUPFAM" id="SSF55486">
    <property type="entry name" value="Metalloproteases ('zincins'), catalytic domain"/>
    <property type="match status" value="1"/>
</dbReference>
<evidence type="ECO:0000259" key="1">
    <source>
        <dbReference type="Pfam" id="PF14521"/>
    </source>
</evidence>
<dbReference type="AlphaFoldDB" id="A0A232LRM9"/>
<protein>
    <recommendedName>
        <fullName evidence="1">Lysine-specific metallo-endopeptidase domain-containing protein</fullName>
    </recommendedName>
</protein>
<accession>A0A232LRM9</accession>
<dbReference type="Proteomes" id="UP000243515">
    <property type="component" value="Unassembled WGS sequence"/>
</dbReference>
<reference evidence="2 3" key="1">
    <citation type="journal article" date="2015" name="Environ. Microbiol.">
        <title>Metagenome sequence of Elaphomyces granulatus from sporocarp tissue reveals Ascomycota ectomycorrhizal fingerprints of genome expansion and a Proteobacteria-rich microbiome.</title>
        <authorList>
            <person name="Quandt C.A."/>
            <person name="Kohler A."/>
            <person name="Hesse C.N."/>
            <person name="Sharpton T.J."/>
            <person name="Martin F."/>
            <person name="Spatafora J.W."/>
        </authorList>
    </citation>
    <scope>NUCLEOTIDE SEQUENCE [LARGE SCALE GENOMIC DNA]</scope>
    <source>
        <strain evidence="2 3">OSC145934</strain>
    </source>
</reference>
<dbReference type="Gene3D" id="3.40.390.10">
    <property type="entry name" value="Collagenase (Catalytic Domain)"/>
    <property type="match status" value="1"/>
</dbReference>
<dbReference type="EMBL" id="NPHW01005730">
    <property type="protein sequence ID" value="OXV06457.1"/>
    <property type="molecule type" value="Genomic_DNA"/>
</dbReference>
<keyword evidence="3" id="KW-1185">Reference proteome</keyword>
<evidence type="ECO:0000313" key="3">
    <source>
        <dbReference type="Proteomes" id="UP000243515"/>
    </source>
</evidence>
<organism evidence="2 3">
    <name type="scientific">Elaphomyces granulatus</name>
    <dbReference type="NCBI Taxonomy" id="519963"/>
    <lineage>
        <taxon>Eukaryota</taxon>
        <taxon>Fungi</taxon>
        <taxon>Dikarya</taxon>
        <taxon>Ascomycota</taxon>
        <taxon>Pezizomycotina</taxon>
        <taxon>Eurotiomycetes</taxon>
        <taxon>Eurotiomycetidae</taxon>
        <taxon>Eurotiales</taxon>
        <taxon>Elaphomycetaceae</taxon>
        <taxon>Elaphomyces</taxon>
    </lineage>
</organism>
<comment type="caution">
    <text evidence="2">The sequence shown here is derived from an EMBL/GenBank/DDBJ whole genome shotgun (WGS) entry which is preliminary data.</text>
</comment>
<feature type="domain" description="Lysine-specific metallo-endopeptidase" evidence="1">
    <location>
        <begin position="209"/>
        <end position="251"/>
    </location>
</feature>
<dbReference type="InterPro" id="IPR029463">
    <property type="entry name" value="Lys_MEP"/>
</dbReference>
<dbReference type="GO" id="GO:0004222">
    <property type="term" value="F:metalloendopeptidase activity"/>
    <property type="evidence" value="ECO:0007669"/>
    <property type="project" value="InterPro"/>
</dbReference>
<name>A0A232LRM9_9EURO</name>
<dbReference type="OrthoDB" id="5357372at2759"/>
<evidence type="ECO:0000313" key="2">
    <source>
        <dbReference type="EMBL" id="OXV06457.1"/>
    </source>
</evidence>
<proteinExistence type="predicted"/>
<dbReference type="Pfam" id="PF14521">
    <property type="entry name" value="Aspzincin_M35"/>
    <property type="match status" value="1"/>
</dbReference>
<sequence>MVQVSYYDPEIDTPKMKATLLVVLTAGVFTNPGTALEIDQKSCNFYMDFLKPAVESAFSMSTITVEQLRNPSRTDSLPFNKLSEADQGNDRSSDIFIYCDQKRLQQNTEGQWIDMEHRHALDINHSKEMVPSCEGSTDIEAWTAVYDDGAAIIQLCPWFMQHLLKQFQNNGEYIYITPDALNTIRDLSTRPPPSTLDKPLIDYFCVLDHTILHELSHTPLGGRARDIAYGWANIGQLRSTDRRQNADSYAYMGLGKIYY</sequence>
<dbReference type="InterPro" id="IPR024079">
    <property type="entry name" value="MetalloPept_cat_dom_sf"/>
</dbReference>
<gene>
    <name evidence="2" type="ORF">Egran_05774</name>
</gene>